<dbReference type="SUPFAM" id="SSF52540">
    <property type="entry name" value="P-loop containing nucleoside triphosphate hydrolases"/>
    <property type="match status" value="1"/>
</dbReference>
<evidence type="ECO:0000256" key="2">
    <source>
        <dbReference type="SAM" id="MobiDB-lite"/>
    </source>
</evidence>
<accession>X6LAN0</accession>
<reference evidence="3 4" key="1">
    <citation type="journal article" date="2013" name="Curr. Biol.">
        <title>The Genome of the Foraminiferan Reticulomyxa filosa.</title>
        <authorList>
            <person name="Glockner G."/>
            <person name="Hulsmann N."/>
            <person name="Schleicher M."/>
            <person name="Noegel A.A."/>
            <person name="Eichinger L."/>
            <person name="Gallinger C."/>
            <person name="Pawlowski J."/>
            <person name="Sierra R."/>
            <person name="Euteneuer U."/>
            <person name="Pillet L."/>
            <person name="Moustafa A."/>
            <person name="Platzer M."/>
            <person name="Groth M."/>
            <person name="Szafranski K."/>
            <person name="Schliwa M."/>
        </authorList>
    </citation>
    <scope>NUCLEOTIDE SEQUENCE [LARGE SCALE GENOMIC DNA]</scope>
</reference>
<evidence type="ECO:0000256" key="1">
    <source>
        <dbReference type="SAM" id="Coils"/>
    </source>
</evidence>
<protein>
    <recommendedName>
        <fullName evidence="5">VLIG-type G domain-containing protein</fullName>
    </recommendedName>
</protein>
<dbReference type="Gene3D" id="3.40.50.300">
    <property type="entry name" value="P-loop containing nucleotide triphosphate hydrolases"/>
    <property type="match status" value="1"/>
</dbReference>
<feature type="compositionally biased region" description="Basic and acidic residues" evidence="2">
    <location>
        <begin position="103"/>
        <end position="116"/>
    </location>
</feature>
<organism evidence="3 4">
    <name type="scientific">Reticulomyxa filosa</name>
    <dbReference type="NCBI Taxonomy" id="46433"/>
    <lineage>
        <taxon>Eukaryota</taxon>
        <taxon>Sar</taxon>
        <taxon>Rhizaria</taxon>
        <taxon>Retaria</taxon>
        <taxon>Foraminifera</taxon>
        <taxon>Monothalamids</taxon>
        <taxon>Reticulomyxidae</taxon>
        <taxon>Reticulomyxa</taxon>
    </lineage>
</organism>
<sequence>MEDMLSSEKSEEYLSMGIYAIMNLKDSFLKLNKTPKELEMMYKSSNVDIVLFFWPDIDSFTDIKRGNSSSLFLRVLLEVCSTVCIKVSQSELDNFYMDKQTVQDKTDEKEKEKENEKEEEEGEQSMGSGIQVGVKKEQKINVSCNVEKMQSFSIEKEIKQDSSNGSVTSERAFAIEGARSTILCHCSIREHVTESRTLQFVYSSEEELINYIRQITKTYRLKLWSETFDTWEKTSIFAKAIYPELIEVPKFSIEFKFNKQLRLIEESYDKLMNAAHSTAQGLYDSQMLNLETAYNKFFAYKCMDSDLEEIKKKARELSDEKINNFFLNNSPFSKIDFDNGVKVLTQCDANMQWDPNEISCHPHWNNYIEKLDHAIKRLYNEYKEQSHQVRESVNQQFKMERRKKKEQPQIPEFYWAALKHRKSELQLMEEEDRQEIENRIAGYDYTPFQIEFIARFGQTYIRFKQVFYKIKQIKSVSTQEAELKDKYINNRSKQELELNKTFLQKLDERMDNGNSLSCVIETHHNNELKGSIEIRLKPIQHLTFSSGDFTTSYSDSNNLELKQAMQAGNEIDICGNEQLVFAYGLANNKIVLVLSIDNNVSDSLSVHEESSKEGKDKYCDDDKHASKQNLWSEQYNQNCITKIFFSSRQMLNKKNAVKELQGKITLAALSEQQQLMVLYERARQLIHVYKWNERITDSLPQSIFGLFLKDPLPLYKTINLRERVSPDGFYVTSMCFDSKDDNLYILDNANTIHCIALDTGLFNHEREMGCKEQYSKMLMPLKGGYIEQEKEEEEEEEEEEEIKEEIIKKEEKSYIKCNAIQSKFQTEKKKIQKPITDTTIIPLMKRTSTGLVQCDLYALNDSKGLVCSLVLPKEFTSSGISNIQFKVILGQQIHLVSLDNRFILHCLPLHVSLKKFQLHFKLTSTNEGMQTKKPSKLDYIEYSLDKFGSKPEFYSQSKLTFHLSVLLDAGKDKSLSSSSSFSWTSITQASELVLHACDKVKQDTKKIFTHLDWQCESIVIDATNKQTYLKDVLKLVKNHSPSKSGADFIRQLIMQFPMQIARASSGEFALFHNGENDPAHYAHCTTNGSFVECIQFGGYDALINSWPGKIRVVSSMGKQSTGKSYMLNHLLGCKFDISGARRTDGVWITARIVGDILYVILNFEGLGSFERSPQEDALLSVFNASISNCTIFKCENRFDQDIAKMFERFQNGVQFLRDDNDKLFKGRLLIVIKDILPADTKQVISEFSKKIASFCQDCTDKNGESESFVMQMYKDPTNIYIEPYPPLMHDSFFKKFSVLRRSIEDLPITHGDGGIPFLRRMKAIMAKLAMKDWNSNLSEQILESAVEMVQQYTESVISFGTLTISETFESLERFDVNADMEVMGLTKKEKIIVQNSDVTDSLLQKLEHICSQNNEQLKEIATEQINQLKKWKQGFEKILDNIPNGGLNLAHDNILKFLHREFVRQIPECKRSHSTHRQWFIAFQLLLKSICLRRELILEKWIANELNGLGFQTLRGNTNVQEQKIDTTDKRARHSENEVVSKFVNPFINNVLNQLQPMENVLMLCGAKCRHCHFSCLLPQSHQQSTSEAGHDCMGSHQCDQVCSHCERSGLETKEESLPCQLQAGHESFHDCYVKNHTCGKNCSLKKYGNCYENCGLEFGHSSETACMCNSPIHYCNENCSLSGCPNKCEIDYAKEHARHECFEKRCTKRCEMSGCGTLCIRVFFLKKKRIHKYLHIFFFFFCIK</sequence>
<proteinExistence type="predicted"/>
<dbReference type="PANTHER" id="PTHR22796:SF1">
    <property type="entry name" value="VWFA DOMAIN-CONTAINING PROTEIN"/>
    <property type="match status" value="1"/>
</dbReference>
<feature type="coiled-coil region" evidence="1">
    <location>
        <begin position="785"/>
        <end position="813"/>
    </location>
</feature>
<comment type="caution">
    <text evidence="3">The sequence shown here is derived from an EMBL/GenBank/DDBJ whole genome shotgun (WGS) entry which is preliminary data.</text>
</comment>
<feature type="region of interest" description="Disordered" evidence="2">
    <location>
        <begin position="103"/>
        <end position="130"/>
    </location>
</feature>
<keyword evidence="1" id="KW-0175">Coiled coil</keyword>
<dbReference type="InterPro" id="IPR027417">
    <property type="entry name" value="P-loop_NTPase"/>
</dbReference>
<evidence type="ECO:0008006" key="5">
    <source>
        <dbReference type="Google" id="ProtNLM"/>
    </source>
</evidence>
<gene>
    <name evidence="3" type="ORF">RFI_39317</name>
</gene>
<keyword evidence="4" id="KW-1185">Reference proteome</keyword>
<evidence type="ECO:0000313" key="4">
    <source>
        <dbReference type="Proteomes" id="UP000023152"/>
    </source>
</evidence>
<dbReference type="Proteomes" id="UP000023152">
    <property type="component" value="Unassembled WGS sequence"/>
</dbReference>
<feature type="coiled-coil region" evidence="1">
    <location>
        <begin position="368"/>
        <end position="395"/>
    </location>
</feature>
<evidence type="ECO:0000313" key="3">
    <source>
        <dbReference type="EMBL" id="ETN98196.1"/>
    </source>
</evidence>
<dbReference type="EMBL" id="ASPP01047384">
    <property type="protein sequence ID" value="ETN98196.1"/>
    <property type="molecule type" value="Genomic_DNA"/>
</dbReference>
<name>X6LAN0_RETFI</name>
<dbReference type="PANTHER" id="PTHR22796">
    <property type="entry name" value="URG4-RELATED"/>
    <property type="match status" value="1"/>
</dbReference>